<dbReference type="PROSITE" id="PS51186">
    <property type="entry name" value="GNAT"/>
    <property type="match status" value="1"/>
</dbReference>
<dbReference type="RefSeq" id="WP_249511076.1">
    <property type="nucleotide sequence ID" value="NZ_CP093362.1"/>
</dbReference>
<dbReference type="PANTHER" id="PTHR43415">
    <property type="entry name" value="SPERMIDINE N(1)-ACETYLTRANSFERASE"/>
    <property type="match status" value="1"/>
</dbReference>
<sequence>MQENFEVQLSLAIPDDASKLIDLLTQLKQESDTFTIDPELGDMTVKQQSKQIMLVNQTRGNVIIVAKYLDTIIGLVTVQELDNSGCGELGVAVLKQYWNCGLGTKLVMESINWGINYSNLSEIALIVKKNNKPAIHVYEKCGFNFSKHRLINIQENYHSTYEMQIKVKK</sequence>
<protein>
    <submittedName>
        <fullName evidence="2">GNAT family N-acetyltransferase</fullName>
    </submittedName>
</protein>
<dbReference type="EMBL" id="CP093362">
    <property type="protein sequence ID" value="UQS85097.1"/>
    <property type="molecule type" value="Genomic_DNA"/>
</dbReference>
<keyword evidence="3" id="KW-1185">Reference proteome</keyword>
<dbReference type="CDD" id="cd04301">
    <property type="entry name" value="NAT_SF"/>
    <property type="match status" value="1"/>
</dbReference>
<evidence type="ECO:0000313" key="3">
    <source>
        <dbReference type="Proteomes" id="UP000831859"/>
    </source>
</evidence>
<dbReference type="Pfam" id="PF00583">
    <property type="entry name" value="Acetyltransf_1"/>
    <property type="match status" value="1"/>
</dbReference>
<dbReference type="Proteomes" id="UP000831859">
    <property type="component" value="Chromosome"/>
</dbReference>
<evidence type="ECO:0000313" key="2">
    <source>
        <dbReference type="EMBL" id="UQS85097.1"/>
    </source>
</evidence>
<name>A0ABY4PHM2_9LACO</name>
<reference evidence="2 3" key="1">
    <citation type="journal article" date="2022" name="Int. J. Syst. Evol. Microbiol.">
        <title>Apilactobacillus apisilvae sp. nov., Nicolia spurrieriana gen. nov. sp. nov., Bombilactobacillus folatiphilus sp. nov. and Bombilactobacillus thymidiniphilus sp. nov., four new lactic acid bacterial isolates from stingless bees Tetragonula carbonaria and Austroplebeia australis.</title>
        <authorList>
            <person name="Oliphant S.A."/>
            <person name="Watson-Haigh N.S."/>
            <person name="Sumby K.M."/>
            <person name="Gardner J."/>
            <person name="Groom S."/>
            <person name="Jiranek V."/>
        </authorList>
    </citation>
    <scope>NUCLEOTIDE SEQUENCE [LARGE SCALE GENOMIC DNA]</scope>
    <source>
        <strain evidence="2 3">SG5_A10</strain>
    </source>
</reference>
<organism evidence="2 3">
    <name type="scientific">Apilactobacillus apisilvae</name>
    <dbReference type="NCBI Taxonomy" id="2923364"/>
    <lineage>
        <taxon>Bacteria</taxon>
        <taxon>Bacillati</taxon>
        <taxon>Bacillota</taxon>
        <taxon>Bacilli</taxon>
        <taxon>Lactobacillales</taxon>
        <taxon>Lactobacillaceae</taxon>
        <taxon>Apilactobacillus</taxon>
    </lineage>
</organism>
<gene>
    <name evidence="2" type="ORF">MOO46_00385</name>
</gene>
<dbReference type="InterPro" id="IPR016181">
    <property type="entry name" value="Acyl_CoA_acyltransferase"/>
</dbReference>
<dbReference type="PANTHER" id="PTHR43415:SF3">
    <property type="entry name" value="GNAT-FAMILY ACETYLTRANSFERASE"/>
    <property type="match status" value="1"/>
</dbReference>
<accession>A0ABY4PHM2</accession>
<evidence type="ECO:0000259" key="1">
    <source>
        <dbReference type="PROSITE" id="PS51186"/>
    </source>
</evidence>
<dbReference type="InterPro" id="IPR000182">
    <property type="entry name" value="GNAT_dom"/>
</dbReference>
<proteinExistence type="predicted"/>
<feature type="domain" description="N-acetyltransferase" evidence="1">
    <location>
        <begin position="7"/>
        <end position="168"/>
    </location>
</feature>
<dbReference type="SUPFAM" id="SSF55729">
    <property type="entry name" value="Acyl-CoA N-acyltransferases (Nat)"/>
    <property type="match status" value="1"/>
</dbReference>
<dbReference type="Gene3D" id="3.40.630.30">
    <property type="match status" value="1"/>
</dbReference>